<feature type="active site" description="Nucleophile" evidence="9">
    <location>
        <position position="268"/>
    </location>
</feature>
<dbReference type="GO" id="GO:0017005">
    <property type="term" value="F:3'-tyrosyl-DNA phosphodiesterase activity"/>
    <property type="evidence" value="ECO:0007669"/>
    <property type="project" value="TreeGrafter"/>
</dbReference>
<proteinExistence type="inferred from homology"/>
<dbReference type="GO" id="GO:0003697">
    <property type="term" value="F:single-stranded DNA binding"/>
    <property type="evidence" value="ECO:0007669"/>
    <property type="project" value="TreeGrafter"/>
</dbReference>
<comment type="caution">
    <text evidence="12">The sequence shown here is derived from an EMBL/GenBank/DDBJ whole genome shotgun (WGS) entry which is preliminary data.</text>
</comment>
<reference evidence="12" key="1">
    <citation type="submission" date="2023-11" db="EMBL/GenBank/DDBJ databases">
        <authorList>
            <person name="De Vega J J."/>
            <person name="De Vega J J."/>
        </authorList>
    </citation>
    <scope>NUCLEOTIDE SEQUENCE</scope>
</reference>
<keyword evidence="4" id="KW-0227">DNA damage</keyword>
<dbReference type="GO" id="GO:0005634">
    <property type="term" value="C:nucleus"/>
    <property type="evidence" value="ECO:0007669"/>
    <property type="project" value="UniProtKB-SubCell"/>
</dbReference>
<evidence type="ECO:0000256" key="4">
    <source>
        <dbReference type="ARBA" id="ARBA00022763"/>
    </source>
</evidence>
<accession>A0AAD2HYS2</accession>
<dbReference type="GO" id="GO:0006281">
    <property type="term" value="P:DNA repair"/>
    <property type="evidence" value="ECO:0007669"/>
    <property type="project" value="UniProtKB-KW"/>
</dbReference>
<keyword evidence="13" id="KW-1185">Reference proteome</keyword>
<keyword evidence="5" id="KW-0378">Hydrolase</keyword>
<feature type="region of interest" description="Disordered" evidence="11">
    <location>
        <begin position="45"/>
        <end position="181"/>
    </location>
</feature>
<dbReference type="PANTHER" id="PTHR12415:SF0">
    <property type="entry name" value="TYROSYL-DNA PHOSPHODIESTERASE 1"/>
    <property type="match status" value="1"/>
</dbReference>
<gene>
    <name evidence="12" type="ORF">MYCIT1_LOCUS36324</name>
</gene>
<protein>
    <recommendedName>
        <fullName evidence="14">Phospholipase D/nuclease</fullName>
    </recommendedName>
</protein>
<evidence type="ECO:0000256" key="3">
    <source>
        <dbReference type="ARBA" id="ARBA00022722"/>
    </source>
</evidence>
<keyword evidence="8" id="KW-0539">Nucleus</keyword>
<evidence type="ECO:0000256" key="1">
    <source>
        <dbReference type="ARBA" id="ARBA00004123"/>
    </source>
</evidence>
<comment type="subcellular location">
    <subcellularLocation>
        <location evidence="1">Nucleus</location>
    </subcellularLocation>
</comment>
<evidence type="ECO:0000313" key="13">
    <source>
        <dbReference type="Proteomes" id="UP001295794"/>
    </source>
</evidence>
<dbReference type="InterPro" id="IPR010347">
    <property type="entry name" value="Tdp1"/>
</dbReference>
<dbReference type="AlphaFoldDB" id="A0AAD2HYS2"/>
<evidence type="ECO:0000256" key="6">
    <source>
        <dbReference type="ARBA" id="ARBA00022839"/>
    </source>
</evidence>
<dbReference type="Pfam" id="PF06087">
    <property type="entry name" value="Tyr-DNA_phospho"/>
    <property type="match status" value="1"/>
</dbReference>
<evidence type="ECO:0000313" key="12">
    <source>
        <dbReference type="EMBL" id="CAK5283639.1"/>
    </source>
</evidence>
<evidence type="ECO:0000256" key="7">
    <source>
        <dbReference type="ARBA" id="ARBA00023204"/>
    </source>
</evidence>
<dbReference type="CDD" id="cd09122">
    <property type="entry name" value="PLDc_Tdp1_1"/>
    <property type="match status" value="1"/>
</dbReference>
<feature type="compositionally biased region" description="Low complexity" evidence="11">
    <location>
        <begin position="66"/>
        <end position="83"/>
    </location>
</feature>
<feature type="region of interest" description="Disordered" evidence="11">
    <location>
        <begin position="1"/>
        <end position="30"/>
    </location>
</feature>
<evidence type="ECO:0000256" key="2">
    <source>
        <dbReference type="ARBA" id="ARBA00010205"/>
    </source>
</evidence>
<dbReference type="SUPFAM" id="SSF56024">
    <property type="entry name" value="Phospholipase D/nuclease"/>
    <property type="match status" value="2"/>
</dbReference>
<dbReference type="Gene3D" id="3.30.870.10">
    <property type="entry name" value="Endonuclease Chain A"/>
    <property type="match status" value="2"/>
</dbReference>
<evidence type="ECO:0008006" key="14">
    <source>
        <dbReference type="Google" id="ProtNLM"/>
    </source>
</evidence>
<evidence type="ECO:0000256" key="5">
    <source>
        <dbReference type="ARBA" id="ARBA00022801"/>
    </source>
</evidence>
<dbReference type="EMBL" id="CAVNYO010000471">
    <property type="protein sequence ID" value="CAK5283639.1"/>
    <property type="molecule type" value="Genomic_DNA"/>
</dbReference>
<keyword evidence="7" id="KW-0234">DNA repair</keyword>
<dbReference type="GO" id="GO:0003690">
    <property type="term" value="F:double-stranded DNA binding"/>
    <property type="evidence" value="ECO:0007669"/>
    <property type="project" value="TreeGrafter"/>
</dbReference>
<dbReference type="Proteomes" id="UP001295794">
    <property type="component" value="Unassembled WGS sequence"/>
</dbReference>
<dbReference type="PANTHER" id="PTHR12415">
    <property type="entry name" value="TYROSYL-DNA PHOSPHODIESTERASE 1"/>
    <property type="match status" value="1"/>
</dbReference>
<sequence length="603" mass="64798">MSGFEIYASQSGDRAARASSLPPPPHKSRSIAALSMPLPLDETWLGSVANGQEGESEALEIHDDSSATSALPKPKAPASADSPFGSSQRPILIEDDSPPPSPAIQGSPVPGIAQTPAVLPPSSQLESARLSPPRQKRRLAHTNDSAPPKRSRTLPPLSSRTFPRGAILPTHTTHGSPRADGRDAVRLADVLGPPAELQLAIVASFGYDPAWLGAHFARGTPVVAVSPAGREARASAKAGGGPVVERLRAPLGSWVRTCPEVGFGGCFHMKYMVLVYESGRLRVVVSTANLLPIDWSDLENAVFIQDVFPVSPGRSSTSKGNGFATILQTVLLKTNAGAGLEFLSKSMDLPIKDVSDISTMWDWNQVKAELVPSFIGKWQDWKTIKENGHPRLMHAVQSLGLTIPTNAQLKLECQGSSIGVYTTQWFNQFYTSACGDPSALTSHLGIPEPQRKKLAYPAGISVVFPTQQTVNDAERRGATSMFCTRKKWKARNFPREAFGTRGAEAVASLCTPRQMILAEIGSDGVRPSASGWVYLGSHNFTSAAWGNLSGTSNLPVLNINNFELGVVIPMQTQQELEEISAWERPPRKYGPGDLPWFKEGLSL</sequence>
<evidence type="ECO:0000256" key="9">
    <source>
        <dbReference type="PIRSR" id="PIRSR610347-1"/>
    </source>
</evidence>
<evidence type="ECO:0000256" key="8">
    <source>
        <dbReference type="ARBA" id="ARBA00023242"/>
    </source>
</evidence>
<keyword evidence="6" id="KW-0269">Exonuclease</keyword>
<comment type="similarity">
    <text evidence="2">Belongs to the tyrosyl-DNA phosphodiesterase family.</text>
</comment>
<feature type="binding site" evidence="10">
    <location>
        <position position="270"/>
    </location>
    <ligand>
        <name>substrate</name>
    </ligand>
</feature>
<evidence type="ECO:0000256" key="11">
    <source>
        <dbReference type="SAM" id="MobiDB-lite"/>
    </source>
</evidence>
<keyword evidence="3" id="KW-0540">Nuclease</keyword>
<name>A0AAD2HYS2_9AGAR</name>
<dbReference type="GO" id="GO:0004527">
    <property type="term" value="F:exonuclease activity"/>
    <property type="evidence" value="ECO:0007669"/>
    <property type="project" value="UniProtKB-KW"/>
</dbReference>
<evidence type="ECO:0000256" key="10">
    <source>
        <dbReference type="PIRSR" id="PIRSR610347-2"/>
    </source>
</evidence>
<organism evidence="12 13">
    <name type="scientific">Mycena citricolor</name>
    <dbReference type="NCBI Taxonomy" id="2018698"/>
    <lineage>
        <taxon>Eukaryota</taxon>
        <taxon>Fungi</taxon>
        <taxon>Dikarya</taxon>
        <taxon>Basidiomycota</taxon>
        <taxon>Agaricomycotina</taxon>
        <taxon>Agaricomycetes</taxon>
        <taxon>Agaricomycetidae</taxon>
        <taxon>Agaricales</taxon>
        <taxon>Marasmiineae</taxon>
        <taxon>Mycenaceae</taxon>
        <taxon>Mycena</taxon>
    </lineage>
</organism>